<dbReference type="PANTHER" id="PTHR47843:SF2">
    <property type="entry name" value="BTB DOMAIN-CONTAINING PROTEIN"/>
    <property type="match status" value="1"/>
</dbReference>
<feature type="compositionally biased region" description="Low complexity" evidence="1">
    <location>
        <begin position="37"/>
        <end position="51"/>
    </location>
</feature>
<feature type="compositionally biased region" description="Basic and acidic residues" evidence="1">
    <location>
        <begin position="81"/>
        <end position="96"/>
    </location>
</feature>
<dbReference type="EMBL" id="CM003100">
    <property type="protein sequence ID" value="KUI67481.1"/>
    <property type="molecule type" value="Genomic_DNA"/>
</dbReference>
<evidence type="ECO:0000256" key="1">
    <source>
        <dbReference type="SAM" id="MobiDB-lite"/>
    </source>
</evidence>
<reference evidence="3" key="1">
    <citation type="submission" date="2014-12" db="EMBL/GenBank/DDBJ databases">
        <title>Genome Sequence of Valsa Canker Pathogens Uncovers a Specific Adaption of Colonization on Woody Bark.</title>
        <authorList>
            <person name="Yin Z."/>
            <person name="Liu H."/>
            <person name="Gao X."/>
            <person name="Li Z."/>
            <person name="Song N."/>
            <person name="Ke X."/>
            <person name="Dai Q."/>
            <person name="Wu Y."/>
            <person name="Sun Y."/>
            <person name="Xu J.-R."/>
            <person name="Kang Z.K."/>
            <person name="Wang L."/>
            <person name="Huang L."/>
        </authorList>
    </citation>
    <scope>NUCLEOTIDE SEQUENCE [LARGE SCALE GENOMIC DNA]</scope>
    <source>
        <strain evidence="3">03-8</strain>
    </source>
</reference>
<gene>
    <name evidence="3" type="ORF">VM1G_03303</name>
</gene>
<protein>
    <recommendedName>
        <fullName evidence="2">BTB domain-containing protein</fullName>
    </recommendedName>
</protein>
<dbReference type="PROSITE" id="PS50097">
    <property type="entry name" value="BTB"/>
    <property type="match status" value="1"/>
</dbReference>
<dbReference type="CDD" id="cd18186">
    <property type="entry name" value="BTB_POZ_ZBTB_KLHL-like"/>
    <property type="match status" value="1"/>
</dbReference>
<evidence type="ECO:0000313" key="3">
    <source>
        <dbReference type="EMBL" id="KUI67481.1"/>
    </source>
</evidence>
<keyword evidence="4" id="KW-1185">Reference proteome</keyword>
<proteinExistence type="predicted"/>
<dbReference type="InterPro" id="IPR000210">
    <property type="entry name" value="BTB/POZ_dom"/>
</dbReference>
<sequence length="335" mass="36802">MSSTHDEMEQRLGTDGLEDRLERPRKRRMTDKSSPGTSSTAAVANASASSVFGGVPGPVNMAAMDAVGTVAGSADGTDDGGTERKGTMSDKSKSAETEVPQVDRLFSDRVVTILVGPRGTKWCLHENLLSGVSDFFKAAFNSGFKESLEGKMAMPEDDPYAFELFVRWLYIRTVMPEAVTCSRTTANALLSRHFTTGVAAPCIRDYLHLYVLASKLLIEDLENACVGMVYAYYGEGMRRPGIKDVQYIYDNTMPGSGMRKLLRERLALGLFRGRQNNPVTAGWREIMNETPDLGFDVVSEIASYSWIAGGNAPVRQVAEECAYHRHEKSEVCPRL</sequence>
<feature type="region of interest" description="Disordered" evidence="1">
    <location>
        <begin position="1"/>
        <end position="58"/>
    </location>
</feature>
<dbReference type="PANTHER" id="PTHR47843">
    <property type="entry name" value="BTB DOMAIN-CONTAINING PROTEIN-RELATED"/>
    <property type="match status" value="1"/>
</dbReference>
<feature type="region of interest" description="Disordered" evidence="1">
    <location>
        <begin position="72"/>
        <end position="100"/>
    </location>
</feature>
<feature type="compositionally biased region" description="Basic and acidic residues" evidence="1">
    <location>
        <begin position="1"/>
        <end position="22"/>
    </location>
</feature>
<organism evidence="3 4">
    <name type="scientific">Cytospora mali</name>
    <name type="common">Apple Valsa canker fungus</name>
    <name type="synonym">Valsa mali</name>
    <dbReference type="NCBI Taxonomy" id="578113"/>
    <lineage>
        <taxon>Eukaryota</taxon>
        <taxon>Fungi</taxon>
        <taxon>Dikarya</taxon>
        <taxon>Ascomycota</taxon>
        <taxon>Pezizomycotina</taxon>
        <taxon>Sordariomycetes</taxon>
        <taxon>Sordariomycetidae</taxon>
        <taxon>Diaporthales</taxon>
        <taxon>Cytosporaceae</taxon>
        <taxon>Cytospora</taxon>
    </lineage>
</organism>
<dbReference type="OrthoDB" id="1022638at2759"/>
<accession>A0A194VTE9</accession>
<evidence type="ECO:0000313" key="4">
    <source>
        <dbReference type="Proteomes" id="UP000078559"/>
    </source>
</evidence>
<name>A0A194VTE9_CYTMA</name>
<dbReference type="Gene3D" id="3.30.710.10">
    <property type="entry name" value="Potassium Channel Kv1.1, Chain A"/>
    <property type="match status" value="1"/>
</dbReference>
<dbReference type="InterPro" id="IPR011333">
    <property type="entry name" value="SKP1/BTB/POZ_sf"/>
</dbReference>
<feature type="domain" description="BTB" evidence="2">
    <location>
        <begin position="109"/>
        <end position="178"/>
    </location>
</feature>
<dbReference type="SUPFAM" id="SSF54695">
    <property type="entry name" value="POZ domain"/>
    <property type="match status" value="1"/>
</dbReference>
<dbReference type="AlphaFoldDB" id="A0A194VTE9"/>
<evidence type="ECO:0000259" key="2">
    <source>
        <dbReference type="PROSITE" id="PS50097"/>
    </source>
</evidence>
<dbReference type="Proteomes" id="UP000078559">
    <property type="component" value="Chromosome 3"/>
</dbReference>